<feature type="transmembrane region" description="Helical" evidence="6">
    <location>
        <begin position="66"/>
        <end position="85"/>
    </location>
</feature>
<evidence type="ECO:0008006" key="9">
    <source>
        <dbReference type="Google" id="ProtNLM"/>
    </source>
</evidence>
<comment type="subcellular location">
    <subcellularLocation>
        <location evidence="1">Cell membrane</location>
        <topology evidence="1">Multi-pass membrane protein</topology>
    </subcellularLocation>
</comment>
<evidence type="ECO:0000313" key="8">
    <source>
        <dbReference type="Proteomes" id="UP000318093"/>
    </source>
</evidence>
<dbReference type="Pfam" id="PF03626">
    <property type="entry name" value="COX4_pro"/>
    <property type="match status" value="1"/>
</dbReference>
<feature type="transmembrane region" description="Helical" evidence="6">
    <location>
        <begin position="36"/>
        <end position="60"/>
    </location>
</feature>
<dbReference type="GO" id="GO:0005886">
    <property type="term" value="C:plasma membrane"/>
    <property type="evidence" value="ECO:0007669"/>
    <property type="project" value="UniProtKB-SubCell"/>
</dbReference>
<evidence type="ECO:0000256" key="4">
    <source>
        <dbReference type="ARBA" id="ARBA00022989"/>
    </source>
</evidence>
<reference evidence="7 8" key="1">
    <citation type="journal article" date="2019" name="Nat. Microbiol.">
        <title>Mediterranean grassland soil C-N compound turnover is dependent on rainfall and depth, and is mediated by genomically divergent microorganisms.</title>
        <authorList>
            <person name="Diamond S."/>
            <person name="Andeer P.F."/>
            <person name="Li Z."/>
            <person name="Crits-Christoph A."/>
            <person name="Burstein D."/>
            <person name="Anantharaman K."/>
            <person name="Lane K.R."/>
            <person name="Thomas B.C."/>
            <person name="Pan C."/>
            <person name="Northen T.R."/>
            <person name="Banfield J.F."/>
        </authorList>
    </citation>
    <scope>NUCLEOTIDE SEQUENCE [LARGE SCALE GENOMIC DNA]</scope>
    <source>
        <strain evidence="7">NP_6</strain>
    </source>
</reference>
<evidence type="ECO:0000256" key="1">
    <source>
        <dbReference type="ARBA" id="ARBA00004651"/>
    </source>
</evidence>
<keyword evidence="4 6" id="KW-1133">Transmembrane helix</keyword>
<keyword evidence="2" id="KW-1003">Cell membrane</keyword>
<evidence type="ECO:0000256" key="6">
    <source>
        <dbReference type="SAM" id="Phobius"/>
    </source>
</evidence>
<evidence type="ECO:0000313" key="7">
    <source>
        <dbReference type="EMBL" id="TMI78003.1"/>
    </source>
</evidence>
<accession>A0A537J3A9</accession>
<sequence length="123" mass="13541">MGVHLVVDLPALMHRTDPSLGGRPLMTEEPQDLTRLYLTAWIVLIAITAIEVSLVLVFHIAPGLRAMFLIVLALMKATLIGAYYMNLRFERLAMAYIAAIPLILLILMLVAVVPDAAVLLGRH</sequence>
<proteinExistence type="predicted"/>
<organism evidence="7 8">
    <name type="scientific">Candidatus Segetimicrobium genomatis</name>
    <dbReference type="NCBI Taxonomy" id="2569760"/>
    <lineage>
        <taxon>Bacteria</taxon>
        <taxon>Bacillati</taxon>
        <taxon>Candidatus Sysuimicrobiota</taxon>
        <taxon>Candidatus Sysuimicrobiia</taxon>
        <taxon>Candidatus Sysuimicrobiales</taxon>
        <taxon>Candidatus Segetimicrobiaceae</taxon>
        <taxon>Candidatus Segetimicrobium</taxon>
    </lineage>
</organism>
<evidence type="ECO:0000256" key="5">
    <source>
        <dbReference type="ARBA" id="ARBA00023136"/>
    </source>
</evidence>
<name>A0A537J3A9_9BACT</name>
<feature type="transmembrane region" description="Helical" evidence="6">
    <location>
        <begin position="92"/>
        <end position="113"/>
    </location>
</feature>
<dbReference type="EMBL" id="VBAN01000459">
    <property type="protein sequence ID" value="TMI78003.1"/>
    <property type="molecule type" value="Genomic_DNA"/>
</dbReference>
<comment type="caution">
    <text evidence="7">The sequence shown here is derived from an EMBL/GenBank/DDBJ whole genome shotgun (WGS) entry which is preliminary data.</text>
</comment>
<protein>
    <recommendedName>
        <fullName evidence="9">Cytochrome C oxidase subunit IV</fullName>
    </recommendedName>
</protein>
<dbReference type="InterPro" id="IPR005171">
    <property type="entry name" value="Cyt_c_oxidase_su4_prok"/>
</dbReference>
<evidence type="ECO:0000256" key="3">
    <source>
        <dbReference type="ARBA" id="ARBA00022692"/>
    </source>
</evidence>
<keyword evidence="3 6" id="KW-0812">Transmembrane</keyword>
<gene>
    <name evidence="7" type="ORF">E6H03_12855</name>
</gene>
<dbReference type="Proteomes" id="UP000318093">
    <property type="component" value="Unassembled WGS sequence"/>
</dbReference>
<evidence type="ECO:0000256" key="2">
    <source>
        <dbReference type="ARBA" id="ARBA00022475"/>
    </source>
</evidence>
<keyword evidence="5 6" id="KW-0472">Membrane</keyword>
<dbReference type="AlphaFoldDB" id="A0A537J3A9"/>